<feature type="transmembrane region" description="Helical" evidence="1">
    <location>
        <begin position="40"/>
        <end position="59"/>
    </location>
</feature>
<sequence>MMFYALTLIVAASRFLPHPPNVACVGALGLFAGCYLAGRRAFLVPAVVLLISDIVGHALQIPGMGFYSPVAMLGVYGGATLGVMVGRWVSRANQASDQSGLGAKIARICGGSLAASTLFFVTSNLGVWMAGWYTMTIGGLFACYAAAIPFFGYTIAGDLVFTAVLFGAYQFSVNSVTVRQQLVPVKVR</sequence>
<evidence type="ECO:0008006" key="4">
    <source>
        <dbReference type="Google" id="ProtNLM"/>
    </source>
</evidence>
<evidence type="ECO:0000256" key="1">
    <source>
        <dbReference type="SAM" id="Phobius"/>
    </source>
</evidence>
<feature type="transmembrane region" description="Helical" evidence="1">
    <location>
        <begin position="66"/>
        <end position="85"/>
    </location>
</feature>
<reference evidence="2 3" key="1">
    <citation type="submission" date="2019-02" db="EMBL/GenBank/DDBJ databases">
        <title>Deep-cultivation of Planctomycetes and their phenomic and genomic characterization uncovers novel biology.</title>
        <authorList>
            <person name="Wiegand S."/>
            <person name="Jogler M."/>
            <person name="Boedeker C."/>
            <person name="Pinto D."/>
            <person name="Vollmers J."/>
            <person name="Rivas-Marin E."/>
            <person name="Kohn T."/>
            <person name="Peeters S.H."/>
            <person name="Heuer A."/>
            <person name="Rast P."/>
            <person name="Oberbeckmann S."/>
            <person name="Bunk B."/>
            <person name="Jeske O."/>
            <person name="Meyerdierks A."/>
            <person name="Storesund J.E."/>
            <person name="Kallscheuer N."/>
            <person name="Luecker S."/>
            <person name="Lage O.M."/>
            <person name="Pohl T."/>
            <person name="Merkel B.J."/>
            <person name="Hornburger P."/>
            <person name="Mueller R.-W."/>
            <person name="Bruemmer F."/>
            <person name="Labrenz M."/>
            <person name="Spormann A.M."/>
            <person name="Op Den Camp H."/>
            <person name="Overmann J."/>
            <person name="Amann R."/>
            <person name="Jetten M.S.M."/>
            <person name="Mascher T."/>
            <person name="Medema M.H."/>
            <person name="Devos D.P."/>
            <person name="Kaster A.-K."/>
            <person name="Ovreas L."/>
            <person name="Rohde M."/>
            <person name="Galperin M.Y."/>
            <person name="Jogler C."/>
        </authorList>
    </citation>
    <scope>NUCLEOTIDE SEQUENCE [LARGE SCALE GENOMIC DNA]</scope>
    <source>
        <strain evidence="2 3">Poly59</strain>
    </source>
</reference>
<dbReference type="Pfam" id="PF20221">
    <property type="entry name" value="DUF6580"/>
    <property type="match status" value="1"/>
</dbReference>
<dbReference type="RefSeq" id="WP_146533079.1">
    <property type="nucleotide sequence ID" value="NZ_SJPX01000001.1"/>
</dbReference>
<keyword evidence="1" id="KW-1133">Transmembrane helix</keyword>
<keyword evidence="1" id="KW-0812">Transmembrane</keyword>
<dbReference type="Proteomes" id="UP000317977">
    <property type="component" value="Unassembled WGS sequence"/>
</dbReference>
<dbReference type="OrthoDB" id="9806699at2"/>
<name>A0A5C6FDJ8_9BACT</name>
<comment type="caution">
    <text evidence="2">The sequence shown here is derived from an EMBL/GenBank/DDBJ whole genome shotgun (WGS) entry which is preliminary data.</text>
</comment>
<organism evidence="2 3">
    <name type="scientific">Rubripirellula reticaptiva</name>
    <dbReference type="NCBI Taxonomy" id="2528013"/>
    <lineage>
        <taxon>Bacteria</taxon>
        <taxon>Pseudomonadati</taxon>
        <taxon>Planctomycetota</taxon>
        <taxon>Planctomycetia</taxon>
        <taxon>Pirellulales</taxon>
        <taxon>Pirellulaceae</taxon>
        <taxon>Rubripirellula</taxon>
    </lineage>
</organism>
<evidence type="ECO:0000313" key="2">
    <source>
        <dbReference type="EMBL" id="TWU58324.1"/>
    </source>
</evidence>
<protein>
    <recommendedName>
        <fullName evidence="4">Thiamine transporter HmpT</fullName>
    </recommendedName>
</protein>
<accession>A0A5C6FDJ8</accession>
<keyword evidence="3" id="KW-1185">Reference proteome</keyword>
<evidence type="ECO:0000313" key="3">
    <source>
        <dbReference type="Proteomes" id="UP000317977"/>
    </source>
</evidence>
<feature type="transmembrane region" description="Helical" evidence="1">
    <location>
        <begin position="105"/>
        <end position="125"/>
    </location>
</feature>
<dbReference type="EMBL" id="SJPX01000001">
    <property type="protein sequence ID" value="TWU58324.1"/>
    <property type="molecule type" value="Genomic_DNA"/>
</dbReference>
<dbReference type="AlphaFoldDB" id="A0A5C6FDJ8"/>
<keyword evidence="1" id="KW-0472">Membrane</keyword>
<dbReference type="InterPro" id="IPR046487">
    <property type="entry name" value="DUF6580"/>
</dbReference>
<gene>
    <name evidence="2" type="ORF">Poly59_12350</name>
</gene>
<proteinExistence type="predicted"/>